<comment type="caution">
    <text evidence="2">The sequence shown here is derived from an EMBL/GenBank/DDBJ whole genome shotgun (WGS) entry which is preliminary data.</text>
</comment>
<organism evidence="2 3">
    <name type="scientific">Paenibacillus abyssi</name>
    <dbReference type="NCBI Taxonomy" id="1340531"/>
    <lineage>
        <taxon>Bacteria</taxon>
        <taxon>Bacillati</taxon>
        <taxon>Bacillota</taxon>
        <taxon>Bacilli</taxon>
        <taxon>Bacillales</taxon>
        <taxon>Paenibacillaceae</taxon>
        <taxon>Paenibacillus</taxon>
    </lineage>
</organism>
<keyword evidence="3" id="KW-1185">Reference proteome</keyword>
<dbReference type="InterPro" id="IPR010024">
    <property type="entry name" value="CHP16711"/>
</dbReference>
<dbReference type="Proteomes" id="UP000644756">
    <property type="component" value="Unassembled WGS sequence"/>
</dbReference>
<dbReference type="Gene3D" id="2.30.30.290">
    <property type="entry name" value="YopX-like domains"/>
    <property type="match status" value="1"/>
</dbReference>
<protein>
    <recommendedName>
        <fullName evidence="1">YopX protein domain-containing protein</fullName>
    </recommendedName>
</protein>
<dbReference type="SUPFAM" id="SSF159006">
    <property type="entry name" value="YopX-like"/>
    <property type="match status" value="1"/>
</dbReference>
<gene>
    <name evidence="2" type="ORF">GCM10010916_01610</name>
</gene>
<evidence type="ECO:0000313" key="3">
    <source>
        <dbReference type="Proteomes" id="UP000644756"/>
    </source>
</evidence>
<dbReference type="Pfam" id="PF09643">
    <property type="entry name" value="YopX"/>
    <property type="match status" value="1"/>
</dbReference>
<evidence type="ECO:0000259" key="1">
    <source>
        <dbReference type="Pfam" id="PF09643"/>
    </source>
</evidence>
<dbReference type="InterPro" id="IPR019096">
    <property type="entry name" value="YopX_protein"/>
</dbReference>
<dbReference type="EMBL" id="BMGR01000001">
    <property type="protein sequence ID" value="GGF87978.1"/>
    <property type="molecule type" value="Genomic_DNA"/>
</dbReference>
<proteinExistence type="predicted"/>
<dbReference type="RefSeq" id="WP_188528083.1">
    <property type="nucleotide sequence ID" value="NZ_BMGR01000001.1"/>
</dbReference>
<name>A0A917CJS4_9BACL</name>
<evidence type="ECO:0000313" key="2">
    <source>
        <dbReference type="EMBL" id="GGF87978.1"/>
    </source>
</evidence>
<sequence>MRTIEFRGRHVETGEWVYGSLLDGDIIVSGPVDVDEEYIGLSEWCSVDPKTIGQYIGLRDKNGKEIYEGDIIKITFDTNFAEKPFYFGKVVYGAESGYPAFDLDPWIDCEMNALGWLKSESDESVVSYEVIGNFYENPDILANQT</sequence>
<reference evidence="2" key="1">
    <citation type="journal article" date="2014" name="Int. J. Syst. Evol. Microbiol.">
        <title>Complete genome sequence of Corynebacterium casei LMG S-19264T (=DSM 44701T), isolated from a smear-ripened cheese.</title>
        <authorList>
            <consortium name="US DOE Joint Genome Institute (JGI-PGF)"/>
            <person name="Walter F."/>
            <person name="Albersmeier A."/>
            <person name="Kalinowski J."/>
            <person name="Ruckert C."/>
        </authorList>
    </citation>
    <scope>NUCLEOTIDE SEQUENCE</scope>
    <source>
        <strain evidence="2">CGMCC 1.12987</strain>
    </source>
</reference>
<feature type="domain" description="YopX protein" evidence="1">
    <location>
        <begin position="5"/>
        <end position="141"/>
    </location>
</feature>
<accession>A0A917CJS4</accession>
<dbReference type="AlphaFoldDB" id="A0A917CJS4"/>
<reference evidence="2" key="2">
    <citation type="submission" date="2020-09" db="EMBL/GenBank/DDBJ databases">
        <authorList>
            <person name="Sun Q."/>
            <person name="Zhou Y."/>
        </authorList>
    </citation>
    <scope>NUCLEOTIDE SEQUENCE</scope>
    <source>
        <strain evidence="2">CGMCC 1.12987</strain>
    </source>
</reference>
<dbReference type="InterPro" id="IPR023385">
    <property type="entry name" value="YopX-like_C"/>
</dbReference>
<dbReference type="NCBIfam" id="TIGR01671">
    <property type="entry name" value="phage_TIGR01671"/>
    <property type="match status" value="1"/>
</dbReference>